<dbReference type="Pfam" id="PF02992">
    <property type="entry name" value="Transposase_21"/>
    <property type="match status" value="1"/>
</dbReference>
<feature type="region of interest" description="Disordered" evidence="1">
    <location>
        <begin position="1002"/>
        <end position="1102"/>
    </location>
</feature>
<proteinExistence type="predicted"/>
<dbReference type="InterPro" id="IPR004242">
    <property type="entry name" value="Transposase_21"/>
</dbReference>
<feature type="region of interest" description="Disordered" evidence="1">
    <location>
        <begin position="344"/>
        <end position="363"/>
    </location>
</feature>
<evidence type="ECO:0000259" key="2">
    <source>
        <dbReference type="Pfam" id="PF13960"/>
    </source>
</evidence>
<dbReference type="PANTHER" id="PTHR48258">
    <property type="entry name" value="DUF4218 DOMAIN-CONTAINING PROTEIN-RELATED"/>
    <property type="match status" value="1"/>
</dbReference>
<comment type="caution">
    <text evidence="3">The sequence shown here is derived from an EMBL/GenBank/DDBJ whole genome shotgun (WGS) entry which is preliminary data.</text>
</comment>
<feature type="compositionally biased region" description="Low complexity" evidence="1">
    <location>
        <begin position="1002"/>
        <end position="1016"/>
    </location>
</feature>
<organism evidence="3 4">
    <name type="scientific">Lolium multiflorum</name>
    <name type="common">Italian ryegrass</name>
    <name type="synonym">Lolium perenne subsp. multiflorum</name>
    <dbReference type="NCBI Taxonomy" id="4521"/>
    <lineage>
        <taxon>Eukaryota</taxon>
        <taxon>Viridiplantae</taxon>
        <taxon>Streptophyta</taxon>
        <taxon>Embryophyta</taxon>
        <taxon>Tracheophyta</taxon>
        <taxon>Spermatophyta</taxon>
        <taxon>Magnoliopsida</taxon>
        <taxon>Liliopsida</taxon>
        <taxon>Poales</taxon>
        <taxon>Poaceae</taxon>
        <taxon>BOP clade</taxon>
        <taxon>Pooideae</taxon>
        <taxon>Poodae</taxon>
        <taxon>Poeae</taxon>
        <taxon>Poeae Chloroplast Group 2 (Poeae type)</taxon>
        <taxon>Loliodinae</taxon>
        <taxon>Loliinae</taxon>
        <taxon>Lolium</taxon>
    </lineage>
</organism>
<accession>A0AAD8WWR8</accession>
<dbReference type="InterPro" id="IPR025452">
    <property type="entry name" value="DUF4218"/>
</dbReference>
<dbReference type="EMBL" id="JAUUTY010000002">
    <property type="protein sequence ID" value="KAK1681003.1"/>
    <property type="molecule type" value="Genomic_DNA"/>
</dbReference>
<keyword evidence="4" id="KW-1185">Reference proteome</keyword>
<gene>
    <name evidence="3" type="ORF">QYE76_041851</name>
</gene>
<evidence type="ECO:0000313" key="3">
    <source>
        <dbReference type="EMBL" id="KAK1681003.1"/>
    </source>
</evidence>
<protein>
    <recommendedName>
        <fullName evidence="2">DUF4218 domain-containing protein</fullName>
    </recommendedName>
</protein>
<sequence length="1452" mass="165783">MEKDGMTPIFPGCRPQDTRLHVTLDYLQMKTQNKWTDSSFSKNLKFWHDRLPEGNTLPSSIEEAKKVVCPLDLPHEKYHACINDCVIYRCEYKDRTTCPVCGHGRYKVGNKKVPRKVVWYFPITPRLQRYFVDPKEAKLMQWHAERQKPEEDPEMGYMLTHPSDAGQWQALDIAFPRFGGDARNIRLGMSTDGLNPFGNQSSTHSTWPVFVWPYNLPPWLCTKQRYIHLSILIQGPKQPGVDMHLYLGLLKEELDTLWKTPPRTWDAYTRTYFDMRAALITTVTDYPGYAYVSAQVGHGFNGCVKCMDETPHLQLPRDPGSSKTVYPGARRWLRLDHPWRKRGDLFNGKDEPDGPPRPRSGAEIDDLLKNWKECPAPGKKRPKPEPLLGVWKARSVFHDLEYWKVLHTPHSLDVMHITKNVTESLLGTLCNSEKSKDGPKARYDLKHFGIRKDLQAPDDDDDDDDDQTEGTQRLRKRAKKNAVLLPAACFTTSPEELEQFFRCLLGVKVPHGYSGNISRYLDVAKKRFTGMKSHDCHVLMTQILPVAIRGIMDEHVRDTLFGLCNFFDVITRKSIGVRQLKMLQDEIVVILCELEIYFPPAFCDICVHLLLHVVEDIRQLGPTFLHNMMPFERQNGVMKGYVRNRARPDASMAKGFLTYECISFCQNYLSTEDDEDHVGLPPRTHLGRLAGVGHREGYRSVHVGIDNRRDDFDRAHRVALQHLKLIEPFVQEHKSMIEQNYIDMGRPRKMGDVTKEHNSSFTRWFKQTQLVEAQRKRPSTEDEKLIYTLSQGPGHNVRTYQGYDINGYRFYTEEKDRNSENQNSGVTMLSYADDETNVKERFFGRIEEIWELNYCGETVPMFRVRWAKKVEKEGRYFTTMVIPDAKSKNASAKNEPWVLGSQVDQCFFITDPSRPSRVVVRRGKRSIIGMQGDANEEDLDKNGDPKMEEEFDRHFDMPTTSKVRHRIKILWRMSAMRHRILNSVAHLEGFPDNPSATALATTATTTAKRAHLGPLPLRRRRRRRTATPPPSRTPKPEPPPQIEEEDARARAAAVEEEEEDNAITTATLPPPPQIEEEDARARAAAAEEEEEEDNAITTAALPPPPFVTARRWVSDVNTFWHARWDHLRHPPHRHLHEMAESTPVKHEDLADKIKAVLETQLVGSCEKTRSHGIKLNGDTRPLPDVNTVDLSHSIREPGFSFDANMAGFVIRHDADKAESSHSRGKEKEEAVPRDRPQDDDKRGCKDLISMARSRSSTSSTASNAMDRGNKGKTDLFNFIPHPPSRMDACAYLEEPIIMTFGEFRFGVNKEGSYRLEVPISSEFSAVDSNFSSSDEEFSSPYFVDNKASGKLAKIFSNTSFESSADSFISSDSDSVDSFNFIDKSAAIGKVFTTLHDGVTNPDKNQCTKYHQIYVVEGAGTSDPQTSEAFDELGNPYVDPADLRHGLGTKYHY</sequence>
<feature type="region of interest" description="Disordered" evidence="1">
    <location>
        <begin position="1215"/>
        <end position="1268"/>
    </location>
</feature>
<dbReference type="Proteomes" id="UP001231189">
    <property type="component" value="Unassembled WGS sequence"/>
</dbReference>
<feature type="compositionally biased region" description="Basic and acidic residues" evidence="1">
    <location>
        <begin position="1215"/>
        <end position="1245"/>
    </location>
</feature>
<feature type="compositionally biased region" description="Pro residues" evidence="1">
    <location>
        <begin position="1027"/>
        <end position="1041"/>
    </location>
</feature>
<name>A0AAD8WWR8_LOLMU</name>
<dbReference type="Pfam" id="PF13960">
    <property type="entry name" value="DUF4218"/>
    <property type="match status" value="1"/>
</dbReference>
<feature type="compositionally biased region" description="Low complexity" evidence="1">
    <location>
        <begin position="1251"/>
        <end position="1262"/>
    </location>
</feature>
<dbReference type="PANTHER" id="PTHR48258:SF9">
    <property type="entry name" value="OS01G0348150 PROTEIN"/>
    <property type="match status" value="1"/>
</dbReference>
<evidence type="ECO:0000313" key="4">
    <source>
        <dbReference type="Proteomes" id="UP001231189"/>
    </source>
</evidence>
<feature type="domain" description="DUF4218" evidence="2">
    <location>
        <begin position="572"/>
        <end position="672"/>
    </location>
</feature>
<reference evidence="3" key="1">
    <citation type="submission" date="2023-07" db="EMBL/GenBank/DDBJ databases">
        <title>A chromosome-level genome assembly of Lolium multiflorum.</title>
        <authorList>
            <person name="Chen Y."/>
            <person name="Copetti D."/>
            <person name="Kolliker R."/>
            <person name="Studer B."/>
        </authorList>
    </citation>
    <scope>NUCLEOTIDE SEQUENCE</scope>
    <source>
        <strain evidence="3">02402/16</strain>
        <tissue evidence="3">Leaf</tissue>
    </source>
</reference>
<evidence type="ECO:0000256" key="1">
    <source>
        <dbReference type="SAM" id="MobiDB-lite"/>
    </source>
</evidence>